<reference evidence="5 6" key="1">
    <citation type="submission" date="2019-02" db="EMBL/GenBank/DDBJ databases">
        <title>Deep-cultivation of Planctomycetes and their phenomic and genomic characterization uncovers novel biology.</title>
        <authorList>
            <person name="Wiegand S."/>
            <person name="Jogler M."/>
            <person name="Boedeker C."/>
            <person name="Pinto D."/>
            <person name="Vollmers J."/>
            <person name="Rivas-Marin E."/>
            <person name="Kohn T."/>
            <person name="Peeters S.H."/>
            <person name="Heuer A."/>
            <person name="Rast P."/>
            <person name="Oberbeckmann S."/>
            <person name="Bunk B."/>
            <person name="Jeske O."/>
            <person name="Meyerdierks A."/>
            <person name="Storesund J.E."/>
            <person name="Kallscheuer N."/>
            <person name="Luecker S."/>
            <person name="Lage O.M."/>
            <person name="Pohl T."/>
            <person name="Merkel B.J."/>
            <person name="Hornburger P."/>
            <person name="Mueller R.-W."/>
            <person name="Bruemmer F."/>
            <person name="Labrenz M."/>
            <person name="Spormann A.M."/>
            <person name="Op den Camp H."/>
            <person name="Overmann J."/>
            <person name="Amann R."/>
            <person name="Jetten M.S.M."/>
            <person name="Mascher T."/>
            <person name="Medema M.H."/>
            <person name="Devos D.P."/>
            <person name="Kaster A.-K."/>
            <person name="Ovreas L."/>
            <person name="Rohde M."/>
            <person name="Galperin M.Y."/>
            <person name="Jogler C."/>
        </authorList>
    </citation>
    <scope>NUCLEOTIDE SEQUENCE [LARGE SCALE GENOMIC DNA]</scope>
    <source>
        <strain evidence="5 6">Pan216</strain>
    </source>
</reference>
<keyword evidence="6" id="KW-1185">Reference proteome</keyword>
<evidence type="ECO:0000256" key="3">
    <source>
        <dbReference type="SAM" id="Phobius"/>
    </source>
</evidence>
<proteinExistence type="predicted"/>
<organism evidence="5 6">
    <name type="scientific">Kolteria novifilia</name>
    <dbReference type="NCBI Taxonomy" id="2527975"/>
    <lineage>
        <taxon>Bacteria</taxon>
        <taxon>Pseudomonadati</taxon>
        <taxon>Planctomycetota</taxon>
        <taxon>Planctomycetia</taxon>
        <taxon>Kolteriales</taxon>
        <taxon>Kolteriaceae</taxon>
        <taxon>Kolteria</taxon>
    </lineage>
</organism>
<keyword evidence="3" id="KW-1133">Transmembrane helix</keyword>
<feature type="region of interest" description="Disordered" evidence="2">
    <location>
        <begin position="572"/>
        <end position="593"/>
    </location>
</feature>
<feature type="domain" description="Peptidase M56" evidence="4">
    <location>
        <begin position="144"/>
        <end position="349"/>
    </location>
</feature>
<dbReference type="PANTHER" id="PTHR34978">
    <property type="entry name" value="POSSIBLE SENSOR-TRANSDUCER PROTEIN BLAR"/>
    <property type="match status" value="1"/>
</dbReference>
<dbReference type="InterPro" id="IPR008756">
    <property type="entry name" value="Peptidase_M56"/>
</dbReference>
<feature type="transmembrane region" description="Helical" evidence="3">
    <location>
        <begin position="358"/>
        <end position="379"/>
    </location>
</feature>
<feature type="compositionally biased region" description="Basic and acidic residues" evidence="2">
    <location>
        <begin position="663"/>
        <end position="672"/>
    </location>
</feature>
<keyword evidence="3" id="KW-0472">Membrane</keyword>
<feature type="region of interest" description="Disordered" evidence="2">
    <location>
        <begin position="651"/>
        <end position="672"/>
    </location>
</feature>
<protein>
    <submittedName>
        <fullName evidence="5">BlaR1 peptidase M56</fullName>
    </submittedName>
</protein>
<dbReference type="Pfam" id="PF05569">
    <property type="entry name" value="Peptidase_M56"/>
    <property type="match status" value="1"/>
</dbReference>
<dbReference type="PANTHER" id="PTHR34978:SF3">
    <property type="entry name" value="SLR0241 PROTEIN"/>
    <property type="match status" value="1"/>
</dbReference>
<dbReference type="InterPro" id="IPR052173">
    <property type="entry name" value="Beta-lactam_resp_regulator"/>
</dbReference>
<name>A0A518AXT2_9BACT</name>
<gene>
    <name evidence="5" type="ORF">Pan216_03620</name>
</gene>
<dbReference type="OrthoDB" id="219918at2"/>
<accession>A0A518AXT2</accession>
<evidence type="ECO:0000256" key="1">
    <source>
        <dbReference type="SAM" id="Coils"/>
    </source>
</evidence>
<feature type="transmembrane region" description="Helical" evidence="3">
    <location>
        <begin position="6"/>
        <end position="26"/>
    </location>
</feature>
<feature type="coiled-coil region" evidence="1">
    <location>
        <begin position="512"/>
        <end position="570"/>
    </location>
</feature>
<dbReference type="CDD" id="cd07341">
    <property type="entry name" value="M56_BlaR1_MecR1_like"/>
    <property type="match status" value="1"/>
</dbReference>
<feature type="compositionally biased region" description="Acidic residues" evidence="2">
    <location>
        <begin position="575"/>
        <end position="584"/>
    </location>
</feature>
<dbReference type="EMBL" id="CP036279">
    <property type="protein sequence ID" value="QDU59533.1"/>
    <property type="molecule type" value="Genomic_DNA"/>
</dbReference>
<evidence type="ECO:0000313" key="6">
    <source>
        <dbReference type="Proteomes" id="UP000317093"/>
    </source>
</evidence>
<dbReference type="KEGG" id="knv:Pan216_03620"/>
<evidence type="ECO:0000313" key="5">
    <source>
        <dbReference type="EMBL" id="QDU59533.1"/>
    </source>
</evidence>
<dbReference type="Proteomes" id="UP000317093">
    <property type="component" value="Chromosome"/>
</dbReference>
<feature type="region of interest" description="Disordered" evidence="2">
    <location>
        <begin position="380"/>
        <end position="409"/>
    </location>
</feature>
<evidence type="ECO:0000256" key="2">
    <source>
        <dbReference type="SAM" id="MobiDB-lite"/>
    </source>
</evidence>
<sequence>MTPALWWLLQHLAVVALLCLIALGCGRLLPHHPAWQHALWLVILVKLMTPPVVAWPWALSELGTAVSSATTPERPRPSGPAVSPRPQPQPLPSRAPTFAAPVPSKPNKLTSAASTSRPRRPTSVPSTLPVAVSRGAITTTPISAGPRTGEVLQAWTIPALLGLWLAGGAIALAVQIRRLRRLRAVRHRGRPADTALEAEIAHVAAALGTKPVRALVVDELPAPYLWCAPTPTLLWPESLTSPEKLAQSRAVLAHELAHVRRRDHWVAWLEMAAGVAWWWNPLWWLVRRRLHETSEIACDAIALEVDGDRRRYAELFLALSSRLDAGTLAPALGVGTGRRSSFERRVRMILSDRVSGALSARGMVLMVCLAALALPNWTLADPKPREVPPSRRRTDAPREREAHQPVSEEELRHAGVHQIQLELHELDIQDAGLRLEAEHKKLEQTEQSIKQGEMPQEGLKHLADELRVNVRHLEIEHRRAILRKELFLRERGLDHHDESDFHHRERMSARERRLHQLEAEELEVKLDAARKNLLITQKESEQERLSPRHLIDAEKEVRLLEIELKRARLEAGLSGEEEATETDGEASRTNPMAPYQGQWRATSVVGDDEEGIAQGVSVNLAVRGNLFVMKYNFAGEGNAALSMLVNHRTGGRPGSAEFAFDPNGKDPKRSRG</sequence>
<feature type="compositionally biased region" description="Pro residues" evidence="2">
    <location>
        <begin position="83"/>
        <end position="93"/>
    </location>
</feature>
<feature type="compositionally biased region" description="Basic and acidic residues" evidence="2">
    <location>
        <begin position="382"/>
        <end position="403"/>
    </location>
</feature>
<feature type="region of interest" description="Disordered" evidence="2">
    <location>
        <begin position="67"/>
        <end position="130"/>
    </location>
</feature>
<feature type="compositionally biased region" description="Polar residues" evidence="2">
    <location>
        <begin position="107"/>
        <end position="116"/>
    </location>
</feature>
<evidence type="ECO:0000259" key="4">
    <source>
        <dbReference type="Pfam" id="PF05569"/>
    </source>
</evidence>
<feature type="transmembrane region" description="Helical" evidence="3">
    <location>
        <begin position="155"/>
        <end position="176"/>
    </location>
</feature>
<keyword evidence="1" id="KW-0175">Coiled coil</keyword>
<keyword evidence="3" id="KW-0812">Transmembrane</keyword>
<feature type="transmembrane region" description="Helical" evidence="3">
    <location>
        <begin position="38"/>
        <end position="58"/>
    </location>
</feature>
<dbReference type="AlphaFoldDB" id="A0A518AXT2"/>